<protein>
    <submittedName>
        <fullName evidence="1">Uncharacterized protein</fullName>
    </submittedName>
</protein>
<dbReference type="RefSeq" id="WP_329402156.1">
    <property type="nucleotide sequence ID" value="NZ_CP109019.1"/>
</dbReference>
<proteinExistence type="predicted"/>
<reference evidence="1" key="1">
    <citation type="submission" date="2022-10" db="EMBL/GenBank/DDBJ databases">
        <title>The complete genomes of actinobacterial strains from the NBC collection.</title>
        <authorList>
            <person name="Joergensen T.S."/>
            <person name="Alvarez Arevalo M."/>
            <person name="Sterndorff E.B."/>
            <person name="Faurdal D."/>
            <person name="Vuksanovic O."/>
            <person name="Mourched A.-S."/>
            <person name="Charusanti P."/>
            <person name="Shaw S."/>
            <person name="Blin K."/>
            <person name="Weber T."/>
        </authorList>
    </citation>
    <scope>NUCLEOTIDE SEQUENCE</scope>
    <source>
        <strain evidence="1">NBC_00668</strain>
    </source>
</reference>
<organism evidence="1 2">
    <name type="scientific">Streptomyces melanogenes</name>
    <dbReference type="NCBI Taxonomy" id="67326"/>
    <lineage>
        <taxon>Bacteria</taxon>
        <taxon>Bacillati</taxon>
        <taxon>Actinomycetota</taxon>
        <taxon>Actinomycetes</taxon>
        <taxon>Kitasatosporales</taxon>
        <taxon>Streptomycetaceae</taxon>
        <taxon>Streptomyces</taxon>
    </lineage>
</organism>
<evidence type="ECO:0000313" key="1">
    <source>
        <dbReference type="EMBL" id="WUT85857.1"/>
    </source>
</evidence>
<dbReference type="Proteomes" id="UP001432060">
    <property type="component" value="Chromosome"/>
</dbReference>
<keyword evidence="2" id="KW-1185">Reference proteome</keyword>
<name>A0ABZ1XSI5_9ACTN</name>
<gene>
    <name evidence="1" type="ORF">OG515_28530</name>
</gene>
<evidence type="ECO:0000313" key="2">
    <source>
        <dbReference type="Proteomes" id="UP001432060"/>
    </source>
</evidence>
<sequence length="40" mass="3902">MENGSVVASATAFEGLLREVVAAAGPAFDVGGFPPAAEVP</sequence>
<dbReference type="EMBL" id="CP109019">
    <property type="protein sequence ID" value="WUT85857.1"/>
    <property type="molecule type" value="Genomic_DNA"/>
</dbReference>
<accession>A0ABZ1XSI5</accession>